<reference evidence="7 8" key="1">
    <citation type="submission" date="2024-02" db="EMBL/GenBank/DDBJ databases">
        <title>A chromosome-level genome assembly of Drosophila madeirensis, a fruit fly species endemic to Madeira island.</title>
        <authorList>
            <person name="Tomihara K."/>
            <person name="Llopart A."/>
            <person name="Yamamoto D."/>
        </authorList>
    </citation>
    <scope>NUCLEOTIDE SEQUENCE [LARGE SCALE GENOMIC DNA]</scope>
    <source>
        <strain evidence="7 8">RF1</strain>
    </source>
</reference>
<organism evidence="7 8">
    <name type="scientific">Drosophila madeirensis</name>
    <name type="common">Fruit fly</name>
    <dbReference type="NCBI Taxonomy" id="30013"/>
    <lineage>
        <taxon>Eukaryota</taxon>
        <taxon>Metazoa</taxon>
        <taxon>Ecdysozoa</taxon>
        <taxon>Arthropoda</taxon>
        <taxon>Hexapoda</taxon>
        <taxon>Insecta</taxon>
        <taxon>Pterygota</taxon>
        <taxon>Neoptera</taxon>
        <taxon>Endopterygota</taxon>
        <taxon>Diptera</taxon>
        <taxon>Brachycera</taxon>
        <taxon>Muscomorpha</taxon>
        <taxon>Ephydroidea</taxon>
        <taxon>Drosophilidae</taxon>
        <taxon>Drosophila</taxon>
        <taxon>Sophophora</taxon>
    </lineage>
</organism>
<keyword evidence="3" id="KW-0808">Transferase</keyword>
<evidence type="ECO:0000256" key="1">
    <source>
        <dbReference type="ARBA" id="ARBA00009995"/>
    </source>
</evidence>
<dbReference type="Gene3D" id="3.40.50.2000">
    <property type="entry name" value="Glycogen Phosphorylase B"/>
    <property type="match status" value="1"/>
</dbReference>
<dbReference type="Proteomes" id="UP001500889">
    <property type="component" value="Chromosome J"/>
</dbReference>
<accession>A0AAU9FSL1</accession>
<gene>
    <name evidence="7" type="ORF">DMAD_06699</name>
</gene>
<evidence type="ECO:0000256" key="2">
    <source>
        <dbReference type="ARBA" id="ARBA00022676"/>
    </source>
</evidence>
<dbReference type="Pfam" id="PF00201">
    <property type="entry name" value="UDPGT"/>
    <property type="match status" value="1"/>
</dbReference>
<evidence type="ECO:0000313" key="7">
    <source>
        <dbReference type="EMBL" id="BFF98560.1"/>
    </source>
</evidence>
<feature type="region of interest" description="Disordered" evidence="4">
    <location>
        <begin position="548"/>
        <end position="577"/>
    </location>
</feature>
<evidence type="ECO:0000256" key="6">
    <source>
        <dbReference type="SAM" id="SignalP"/>
    </source>
</evidence>
<evidence type="ECO:0000256" key="3">
    <source>
        <dbReference type="ARBA" id="ARBA00022679"/>
    </source>
</evidence>
<dbReference type="PANTHER" id="PTHR48043">
    <property type="entry name" value="EG:EG0003.4 PROTEIN-RELATED"/>
    <property type="match status" value="1"/>
</dbReference>
<keyword evidence="8" id="KW-1185">Reference proteome</keyword>
<dbReference type="InterPro" id="IPR050271">
    <property type="entry name" value="UDP-glycosyltransferase"/>
</dbReference>
<sequence>MHLLPLLLLLLLFTWHPLKTEAANILCLVGTARHNNPGWTQPLFEALAERGHSLTVLSTDPAPAPKQKVEGITVFSLPNDYDVVHKYFVSRTSSYSSVFTAQQMFVWHDVPLGSCRSVMESPMLAKLRAELIDEVADQDLIISDATNGIECLLPLVPKARSIPILGVSGGKLTSDLLKLVRAEDTINVARIPHPISQLPEQMDFVGRLQNCGLYLVEKLLSWSDIFTITRGAVARKDHVYPPLKLVLLNTHSTLDYAQNLPASVIEVGGLHIWTKSRPLPANIQKFVDKFINAIVYINFPHIDLFFGIGTKAVVHMAKRHPTYGFIWNVENVKELPEKMNNILTLHVDARLQQDILAQSGVKCFLNHGDSFSLQEAIYHAVPVLVIPLILEQFNNALRIEDRNLGVILPTNTFFELTMARTLKRVLNNQTISTAVSQAQVKFRTRPMPPLEQALWHVEHLITEPELYSQLARPSVNFVVSHSLDILAIPAIALLILMANVLLLVFQLMQSNDESQKSVPQKRVHYFHDNDGNEMTYATWEDYATRTGNVTRSTEENSSDIDETLGQRVKSRLEKKTD</sequence>
<keyword evidence="5" id="KW-0812">Transmembrane</keyword>
<feature type="chain" id="PRO_5043336460" evidence="6">
    <location>
        <begin position="23"/>
        <end position="577"/>
    </location>
</feature>
<dbReference type="EMBL" id="AP029265">
    <property type="protein sequence ID" value="BFF98560.1"/>
    <property type="molecule type" value="Genomic_DNA"/>
</dbReference>
<evidence type="ECO:0000256" key="4">
    <source>
        <dbReference type="SAM" id="MobiDB-lite"/>
    </source>
</evidence>
<name>A0AAU9FSL1_DROMD</name>
<keyword evidence="2" id="KW-0328">Glycosyltransferase</keyword>
<keyword evidence="5" id="KW-1133">Transmembrane helix</keyword>
<comment type="similarity">
    <text evidence="1">Belongs to the UDP-glycosyltransferase family.</text>
</comment>
<dbReference type="GO" id="GO:0008194">
    <property type="term" value="F:UDP-glycosyltransferase activity"/>
    <property type="evidence" value="ECO:0007669"/>
    <property type="project" value="InterPro"/>
</dbReference>
<dbReference type="InterPro" id="IPR002213">
    <property type="entry name" value="UDP_glucos_trans"/>
</dbReference>
<proteinExistence type="inferred from homology"/>
<dbReference type="PANTHER" id="PTHR48043:SF114">
    <property type="entry name" value="IP04436P-RELATED"/>
    <property type="match status" value="1"/>
</dbReference>
<dbReference type="CDD" id="cd03784">
    <property type="entry name" value="GT1_Gtf-like"/>
    <property type="match status" value="1"/>
</dbReference>
<feature type="transmembrane region" description="Helical" evidence="5">
    <location>
        <begin position="486"/>
        <end position="507"/>
    </location>
</feature>
<dbReference type="AlphaFoldDB" id="A0AAU9FSL1"/>
<dbReference type="SUPFAM" id="SSF53756">
    <property type="entry name" value="UDP-Glycosyltransferase/glycogen phosphorylase"/>
    <property type="match status" value="1"/>
</dbReference>
<keyword evidence="5" id="KW-0472">Membrane</keyword>
<evidence type="ECO:0000256" key="5">
    <source>
        <dbReference type="SAM" id="Phobius"/>
    </source>
</evidence>
<feature type="signal peptide" evidence="6">
    <location>
        <begin position="1"/>
        <end position="22"/>
    </location>
</feature>
<protein>
    <submittedName>
        <fullName evidence="7">UDP-glucuronosyltransferase 2B15</fullName>
    </submittedName>
</protein>
<keyword evidence="6" id="KW-0732">Signal</keyword>
<evidence type="ECO:0000313" key="8">
    <source>
        <dbReference type="Proteomes" id="UP001500889"/>
    </source>
</evidence>